<dbReference type="eggNOG" id="COG3718">
    <property type="taxonomic scope" value="Bacteria"/>
</dbReference>
<reference evidence="2 3" key="1">
    <citation type="journal article" date="2010" name="J. Bacteriol.">
        <title>Complete genome sequence of "Candidatus Puniceispirillum marinum" IMCC1322, a representative of the SAR116 clade in the Alphaproteobacteria.</title>
        <authorList>
            <person name="Oh H.M."/>
            <person name="Kwon K.K."/>
            <person name="Kang I."/>
            <person name="Kang S.G."/>
            <person name="Lee J.H."/>
            <person name="Kim S.J."/>
            <person name="Cho J.C."/>
        </authorList>
    </citation>
    <scope>NUCLEOTIDE SEQUENCE [LARGE SCALE GENOMIC DNA]</scope>
    <source>
        <strain evidence="2 3">IMCC1322</strain>
    </source>
</reference>
<accession>D5BQ25</accession>
<keyword evidence="3" id="KW-1185">Reference proteome</keyword>
<dbReference type="InterPro" id="IPR011051">
    <property type="entry name" value="RmlC_Cupin_sf"/>
</dbReference>
<dbReference type="GO" id="GO:0008880">
    <property type="term" value="F:glucuronate isomerase activity"/>
    <property type="evidence" value="ECO:0007669"/>
    <property type="project" value="InterPro"/>
</dbReference>
<dbReference type="KEGG" id="apb:SAR116_0280"/>
<dbReference type="GO" id="GO:0019310">
    <property type="term" value="P:inositol catabolic process"/>
    <property type="evidence" value="ECO:0007669"/>
    <property type="project" value="InterPro"/>
</dbReference>
<proteinExistence type="predicted"/>
<dbReference type="SUPFAM" id="SSF51182">
    <property type="entry name" value="RmlC-like cupins"/>
    <property type="match status" value="1"/>
</dbReference>
<evidence type="ECO:0000313" key="2">
    <source>
        <dbReference type="EMBL" id="ADE38523.1"/>
    </source>
</evidence>
<evidence type="ECO:0008006" key="4">
    <source>
        <dbReference type="Google" id="ProtNLM"/>
    </source>
</evidence>
<dbReference type="Gene3D" id="2.60.120.10">
    <property type="entry name" value="Jelly Rolls"/>
    <property type="match status" value="2"/>
</dbReference>
<keyword evidence="1" id="KW-0413">Isomerase</keyword>
<dbReference type="AlphaFoldDB" id="D5BQ25"/>
<evidence type="ECO:0000256" key="1">
    <source>
        <dbReference type="ARBA" id="ARBA00023235"/>
    </source>
</evidence>
<sequence length="285" mass="31696">MHIPPHENNNKPIIDAHHASVPLTYFNIVKLSKGESFTYAVPDYETCIVPATGCIDISIAAKGTADLHFDKIGNRGSDVWDGEPEAVYVPTGMTAHLTCQSDNAEIFIAGAQFAETLTPFAVRRDEIDLVQYGSDDTKTHRKIKHILGQKQADKVGRLLVSELFTVGTGGWSGFPPHKHDTDRKPDETRHDEVYNFRFRPDFGFGMQLLQPADGGQGDAFHITNGSTFAIQSGYHPCVVAPGYEMYYFTILGGLSQRPLVQYFQPEHAWQIEVIPGIKDMIAKFK</sequence>
<dbReference type="InterPro" id="IPR024203">
    <property type="entry name" value="Deoxy-glucuronate_isom_IolB"/>
</dbReference>
<protein>
    <recommendedName>
        <fullName evidence="4">Myo-inositol catabolism IolB protein</fullName>
    </recommendedName>
</protein>
<dbReference type="HOGENOM" id="CLU_066438_2_0_5"/>
<name>D5BQ25_PUNMI</name>
<dbReference type="PANTHER" id="PTHR39193:SF1">
    <property type="entry name" value="5-DEOXY-GLUCURONATE ISOMERASE"/>
    <property type="match status" value="1"/>
</dbReference>
<gene>
    <name evidence="2" type="ordered locus">SAR116_0280</name>
</gene>
<dbReference type="PANTHER" id="PTHR39193">
    <property type="entry name" value="5-DEOXY-GLUCURONATE ISOMERASE"/>
    <property type="match status" value="1"/>
</dbReference>
<dbReference type="InterPro" id="IPR014710">
    <property type="entry name" value="RmlC-like_jellyroll"/>
</dbReference>
<evidence type="ECO:0000313" key="3">
    <source>
        <dbReference type="Proteomes" id="UP000007460"/>
    </source>
</evidence>
<dbReference type="STRING" id="488538.SAR116_0280"/>
<dbReference type="PIRSF" id="PIRSF036628">
    <property type="entry name" value="IolB"/>
    <property type="match status" value="1"/>
</dbReference>
<dbReference type="Pfam" id="PF04962">
    <property type="entry name" value="KduI"/>
    <property type="match status" value="1"/>
</dbReference>
<organism evidence="2 3">
    <name type="scientific">Puniceispirillum marinum (strain IMCC1322)</name>
    <dbReference type="NCBI Taxonomy" id="488538"/>
    <lineage>
        <taxon>Bacteria</taxon>
        <taxon>Pseudomonadati</taxon>
        <taxon>Pseudomonadota</taxon>
        <taxon>Alphaproteobacteria</taxon>
        <taxon>Candidatus Puniceispirillales</taxon>
        <taxon>Candidatus Puniceispirillaceae</taxon>
        <taxon>Candidatus Puniceispirillum</taxon>
    </lineage>
</organism>
<dbReference type="EMBL" id="CP001751">
    <property type="protein sequence ID" value="ADE38523.1"/>
    <property type="molecule type" value="Genomic_DNA"/>
</dbReference>
<dbReference type="OrthoDB" id="6121073at2"/>
<dbReference type="InterPro" id="IPR021120">
    <property type="entry name" value="KduI/IolB_isomerase"/>
</dbReference>
<dbReference type="Proteomes" id="UP000007460">
    <property type="component" value="Chromosome"/>
</dbReference>
<dbReference type="RefSeq" id="WP_013045153.1">
    <property type="nucleotide sequence ID" value="NC_014010.1"/>
</dbReference>